<dbReference type="RefSeq" id="WP_002700452.1">
    <property type="nucleotide sequence ID" value="NZ_CDNC01000047.1"/>
</dbReference>
<dbReference type="PANTHER" id="PTHR44943">
    <property type="entry name" value="CELLULOSE SYNTHASE OPERON PROTEIN C"/>
    <property type="match status" value="1"/>
</dbReference>
<evidence type="ECO:0000256" key="3">
    <source>
        <dbReference type="PROSITE-ProRule" id="PRU00339"/>
    </source>
</evidence>
<dbReference type="Proteomes" id="UP000323594">
    <property type="component" value="Chromosome"/>
</dbReference>
<evidence type="ECO:0000256" key="2">
    <source>
        <dbReference type="ARBA" id="ARBA00022803"/>
    </source>
</evidence>
<reference evidence="5 7" key="3">
    <citation type="submission" date="2019-08" db="EMBL/GenBank/DDBJ databases">
        <authorList>
            <person name="Kuhnert P."/>
        </authorList>
    </citation>
    <scope>NUCLEOTIDE SEQUENCE [LARGE SCALE GENOMIC DNA]</scope>
    <source>
        <strain evidence="5 7">B36.5</strain>
    </source>
</reference>
<sequence>MNALAEGIALYKKGRYTDALTELLQITSTSSETNIDLAYYIGLCYARLDRFDDALIYLEQIVTGNADIARVYQCRLILSYIYTKTDRTRLAEFELSKLIQAGYESVQVYASLGFLAYEHGETDKAVQYYQKALDMQEENATALNGLGYILADSGRELTRSLSLCKEAVEQKPDNGAYLDSLAWVYHKLGFSLEARTYIKRAAEKLPNNKLVQKHKTIIMTEHKEDWQK</sequence>
<dbReference type="SMART" id="SM00028">
    <property type="entry name" value="TPR"/>
    <property type="match status" value="4"/>
</dbReference>
<dbReference type="InterPro" id="IPR019734">
    <property type="entry name" value="TPR_rpt"/>
</dbReference>
<evidence type="ECO:0000313" key="6">
    <source>
        <dbReference type="Proteomes" id="UP000042527"/>
    </source>
</evidence>
<protein>
    <submittedName>
        <fullName evidence="4">Tetratricopeptide repeat protein</fullName>
    </submittedName>
</protein>
<reference evidence="6" key="2">
    <citation type="submission" date="2015-01" db="EMBL/GenBank/DDBJ databases">
        <authorList>
            <person name="Manzoor Shahid"/>
            <person name="Zubair Saima"/>
        </authorList>
    </citation>
    <scope>NUCLEOTIDE SEQUENCE [LARGE SCALE GENOMIC DNA]</scope>
    <source>
        <strain evidence="6">V1</strain>
    </source>
</reference>
<evidence type="ECO:0000256" key="1">
    <source>
        <dbReference type="ARBA" id="ARBA00022737"/>
    </source>
</evidence>
<dbReference type="EMBL" id="CDNC01000047">
    <property type="protein sequence ID" value="CEM62985.1"/>
    <property type="molecule type" value="Genomic_DNA"/>
</dbReference>
<evidence type="ECO:0000313" key="5">
    <source>
        <dbReference type="EMBL" id="QEJ98602.1"/>
    </source>
</evidence>
<name>A0A0B7H187_TREPH</name>
<accession>A0A0B7H187</accession>
<dbReference type="InterPro" id="IPR051685">
    <property type="entry name" value="Ycf3/AcsC/BcsC/TPR_MFPF"/>
</dbReference>
<gene>
    <name evidence="5" type="ORF">FUT82_11735</name>
    <name evidence="4" type="ORF">TPHV1_510052</name>
</gene>
<keyword evidence="6" id="KW-1185">Reference proteome</keyword>
<dbReference type="OrthoDB" id="9766710at2"/>
<dbReference type="SUPFAM" id="SSF48452">
    <property type="entry name" value="TPR-like"/>
    <property type="match status" value="1"/>
</dbReference>
<dbReference type="EMBL" id="CP042817">
    <property type="protein sequence ID" value="QEJ98602.1"/>
    <property type="molecule type" value="Genomic_DNA"/>
</dbReference>
<dbReference type="PROSITE" id="PS50293">
    <property type="entry name" value="TPR_REGION"/>
    <property type="match status" value="1"/>
</dbReference>
<organism evidence="4 6">
    <name type="scientific">Treponema phagedenis</name>
    <dbReference type="NCBI Taxonomy" id="162"/>
    <lineage>
        <taxon>Bacteria</taxon>
        <taxon>Pseudomonadati</taxon>
        <taxon>Spirochaetota</taxon>
        <taxon>Spirochaetia</taxon>
        <taxon>Spirochaetales</taxon>
        <taxon>Treponemataceae</taxon>
        <taxon>Treponema</taxon>
    </lineage>
</organism>
<proteinExistence type="predicted"/>
<dbReference type="GeneID" id="57753266"/>
<dbReference type="AlphaFoldDB" id="A0A0B7H187"/>
<feature type="repeat" description="TPR" evidence="3">
    <location>
        <begin position="106"/>
        <end position="139"/>
    </location>
</feature>
<keyword evidence="2 3" id="KW-0802">TPR repeat</keyword>
<evidence type="ECO:0000313" key="7">
    <source>
        <dbReference type="Proteomes" id="UP000323594"/>
    </source>
</evidence>
<evidence type="ECO:0000313" key="4">
    <source>
        <dbReference type="EMBL" id="CEM62985.1"/>
    </source>
</evidence>
<dbReference type="PANTHER" id="PTHR44943:SF8">
    <property type="entry name" value="TPR REPEAT-CONTAINING PROTEIN MJ0263"/>
    <property type="match status" value="1"/>
</dbReference>
<reference evidence="4" key="1">
    <citation type="submission" date="2015-01" db="EMBL/GenBank/DDBJ databases">
        <authorList>
            <person name="Xiang T."/>
            <person name="Song Y."/>
            <person name="Huang L."/>
            <person name="Wang B."/>
            <person name="Wu P."/>
        </authorList>
    </citation>
    <scope>NUCLEOTIDE SEQUENCE [LARGE SCALE GENOMIC DNA]</scope>
    <source>
        <strain evidence="4">V1</strain>
    </source>
</reference>
<dbReference type="Proteomes" id="UP000042527">
    <property type="component" value="Unassembled WGS sequence"/>
</dbReference>
<dbReference type="Pfam" id="PF13432">
    <property type="entry name" value="TPR_16"/>
    <property type="match status" value="2"/>
</dbReference>
<dbReference type="PROSITE" id="PS50005">
    <property type="entry name" value="TPR"/>
    <property type="match status" value="1"/>
</dbReference>
<dbReference type="InterPro" id="IPR011990">
    <property type="entry name" value="TPR-like_helical_dom_sf"/>
</dbReference>
<keyword evidence="1" id="KW-0677">Repeat</keyword>
<dbReference type="Gene3D" id="1.25.40.10">
    <property type="entry name" value="Tetratricopeptide repeat domain"/>
    <property type="match status" value="2"/>
</dbReference>